<evidence type="ECO:0000256" key="4">
    <source>
        <dbReference type="SAM" id="SignalP"/>
    </source>
</evidence>
<feature type="repeat" description="PPR" evidence="3">
    <location>
        <begin position="208"/>
        <end position="242"/>
    </location>
</feature>
<dbReference type="InterPro" id="IPR046960">
    <property type="entry name" value="PPR_At4g14850-like_plant"/>
</dbReference>
<dbReference type="PROSITE" id="PS51375">
    <property type="entry name" value="PPR"/>
    <property type="match status" value="6"/>
</dbReference>
<dbReference type="Gene3D" id="1.25.40.10">
    <property type="entry name" value="Tetratricopeptide repeat domain"/>
    <property type="match status" value="5"/>
</dbReference>
<dbReference type="SUPFAM" id="SSF48452">
    <property type="entry name" value="TPR-like"/>
    <property type="match status" value="1"/>
</dbReference>
<feature type="repeat" description="PPR" evidence="3">
    <location>
        <begin position="384"/>
        <end position="418"/>
    </location>
</feature>
<comment type="similarity">
    <text evidence="1">Belongs to the PPR family. PCMP-H subfamily.</text>
</comment>
<dbReference type="GO" id="GO:0009451">
    <property type="term" value="P:RNA modification"/>
    <property type="evidence" value="ECO:0007669"/>
    <property type="project" value="InterPro"/>
</dbReference>
<name>A0A835CEL0_9FABA</name>
<dbReference type="Pfam" id="PF12854">
    <property type="entry name" value="PPR_1"/>
    <property type="match status" value="1"/>
</dbReference>
<sequence length="606" mass="68308">MLFLLIFHVSTLKHASLLPTIQSRFPNSVISLHSTLSINFLLPIFKFFSTRRDVYYCNVRIASLARDGNLNAARKLFDKMPTKDVVTWNTMVTGYWQSGLLEESRRLFELMPLKNVVSWNSMIAGCVENEMVEDAFGYFLAMPEKNTASYNAMISGFVKFDRILEAEGLFETMPSRNVVSYTAMIDGYARKGDIRRAREVFDEMPLRNAVSWTVMISGLVENGLYDEARKLYEQMPQKNIVAMTAMMTGYCKEGKMEDARALFEEIQCRDRVSWNAMITGMPWSHLSFSLFTGYAQNENGEEAMNLFSQMVKTGMQPDDFAFVAVFTACSSLASLEDGRQAYALVIKHGFESNNSVCNALITMYSKCGGIHDSELAFGQISQPDLVSWNTIIAAFAQHGLYHKSLTYFNHMITLGVDPNGITFLSLLSACCHTGKIDESMNLFNLMVHHYDISPRSEHYACLVDIMGRAGKLERACKIIQEMPLEADSSIWGALLAACSVHLNVELGEVAAKRILHLDPCNSGAYVMLSNIYAAAGKWKDVNRVRILMKDQGVKKQRACSWVQIGNKIHCFLGGDASHPNIIDIHITLRRISLHMRVLDDTKMFFM</sequence>
<dbReference type="AlphaFoldDB" id="A0A835CEL0"/>
<dbReference type="NCBIfam" id="TIGR00756">
    <property type="entry name" value="PPR"/>
    <property type="match status" value="9"/>
</dbReference>
<feature type="repeat" description="PPR" evidence="3">
    <location>
        <begin position="419"/>
        <end position="449"/>
    </location>
</feature>
<dbReference type="PANTHER" id="PTHR47926">
    <property type="entry name" value="PENTATRICOPEPTIDE REPEAT-CONTAINING PROTEIN"/>
    <property type="match status" value="1"/>
</dbReference>
<organism evidence="5 6">
    <name type="scientific">Senna tora</name>
    <dbReference type="NCBI Taxonomy" id="362788"/>
    <lineage>
        <taxon>Eukaryota</taxon>
        <taxon>Viridiplantae</taxon>
        <taxon>Streptophyta</taxon>
        <taxon>Embryophyta</taxon>
        <taxon>Tracheophyta</taxon>
        <taxon>Spermatophyta</taxon>
        <taxon>Magnoliopsida</taxon>
        <taxon>eudicotyledons</taxon>
        <taxon>Gunneridae</taxon>
        <taxon>Pentapetalae</taxon>
        <taxon>rosids</taxon>
        <taxon>fabids</taxon>
        <taxon>Fabales</taxon>
        <taxon>Fabaceae</taxon>
        <taxon>Caesalpinioideae</taxon>
        <taxon>Cassia clade</taxon>
        <taxon>Senna</taxon>
    </lineage>
</organism>
<gene>
    <name evidence="5" type="ORF">G2W53_008403</name>
</gene>
<dbReference type="FunFam" id="1.25.40.10:FF:000125">
    <property type="entry name" value="Pentatricopeptide repeat-containing protein"/>
    <property type="match status" value="1"/>
</dbReference>
<evidence type="ECO:0000256" key="2">
    <source>
        <dbReference type="ARBA" id="ARBA00022737"/>
    </source>
</evidence>
<dbReference type="FunFam" id="1.25.40.10:FF:000842">
    <property type="entry name" value="Pentatricopeptide repeat-containing protein mitochondrial"/>
    <property type="match status" value="1"/>
</dbReference>
<dbReference type="InterPro" id="IPR046848">
    <property type="entry name" value="E_motif"/>
</dbReference>
<proteinExistence type="inferred from homology"/>
<reference evidence="5" key="1">
    <citation type="submission" date="2020-09" db="EMBL/GenBank/DDBJ databases">
        <title>Genome-Enabled Discovery of Anthraquinone Biosynthesis in Senna tora.</title>
        <authorList>
            <person name="Kang S.-H."/>
            <person name="Pandey R.P."/>
            <person name="Lee C.-M."/>
            <person name="Sim J.-S."/>
            <person name="Jeong J.-T."/>
            <person name="Choi B.-S."/>
            <person name="Jung M."/>
            <person name="Ginzburg D."/>
            <person name="Zhao K."/>
            <person name="Won S.Y."/>
            <person name="Oh T.-J."/>
            <person name="Yu Y."/>
            <person name="Kim N.-H."/>
            <person name="Lee O.R."/>
            <person name="Lee T.-H."/>
            <person name="Bashyal P."/>
            <person name="Kim T.-S."/>
            <person name="Lee W.-H."/>
            <person name="Kawkins C."/>
            <person name="Kim C.-K."/>
            <person name="Kim J.S."/>
            <person name="Ahn B.O."/>
            <person name="Rhee S.Y."/>
            <person name="Sohng J.K."/>
        </authorList>
    </citation>
    <scope>NUCLEOTIDE SEQUENCE</scope>
    <source>
        <tissue evidence="5">Leaf</tissue>
    </source>
</reference>
<feature type="repeat" description="PPR" evidence="3">
    <location>
        <begin position="146"/>
        <end position="176"/>
    </location>
</feature>
<dbReference type="FunFam" id="1.25.40.10:FF:000333">
    <property type="entry name" value="Pentatricopeptide repeat-containing protein"/>
    <property type="match status" value="1"/>
</dbReference>
<evidence type="ECO:0000256" key="3">
    <source>
        <dbReference type="PROSITE-ProRule" id="PRU00708"/>
    </source>
</evidence>
<dbReference type="Pfam" id="PF20431">
    <property type="entry name" value="E_motif"/>
    <property type="match status" value="1"/>
</dbReference>
<dbReference type="Pfam" id="PF01535">
    <property type="entry name" value="PPR"/>
    <property type="match status" value="6"/>
</dbReference>
<keyword evidence="2" id="KW-0677">Repeat</keyword>
<dbReference type="PANTHER" id="PTHR47926:SF436">
    <property type="entry name" value="PENTATRICOPEPTIDE REPEAT-CONTAINING PROTEIN ELI1, CHLOROPLASTIC-LIKE ISOFORM X2"/>
    <property type="match status" value="1"/>
</dbReference>
<dbReference type="GO" id="GO:0048731">
    <property type="term" value="P:system development"/>
    <property type="evidence" value="ECO:0007669"/>
    <property type="project" value="UniProtKB-ARBA"/>
</dbReference>
<dbReference type="EMBL" id="JAAIUW010000003">
    <property type="protein sequence ID" value="KAF7839921.1"/>
    <property type="molecule type" value="Genomic_DNA"/>
</dbReference>
<dbReference type="OrthoDB" id="185373at2759"/>
<feature type="repeat" description="PPR" evidence="3">
    <location>
        <begin position="84"/>
        <end position="118"/>
    </location>
</feature>
<comment type="caution">
    <text evidence="5">The sequence shown here is derived from an EMBL/GenBank/DDBJ whole genome shotgun (WGS) entry which is preliminary data.</text>
</comment>
<evidence type="ECO:0000313" key="5">
    <source>
        <dbReference type="EMBL" id="KAF7839921.1"/>
    </source>
</evidence>
<keyword evidence="6" id="KW-1185">Reference proteome</keyword>
<feature type="chain" id="PRO_5033041300" evidence="4">
    <location>
        <begin position="16"/>
        <end position="606"/>
    </location>
</feature>
<protein>
    <submittedName>
        <fullName evidence="5">Pentatricopeptide repeat-containing protein</fullName>
    </submittedName>
</protein>
<evidence type="ECO:0000313" key="6">
    <source>
        <dbReference type="Proteomes" id="UP000634136"/>
    </source>
</evidence>
<dbReference type="Proteomes" id="UP000634136">
    <property type="component" value="Unassembled WGS sequence"/>
</dbReference>
<accession>A0A835CEL0</accession>
<feature type="repeat" description="PPR" evidence="3">
    <location>
        <begin position="177"/>
        <end position="207"/>
    </location>
</feature>
<evidence type="ECO:0000256" key="1">
    <source>
        <dbReference type="ARBA" id="ARBA00006643"/>
    </source>
</evidence>
<keyword evidence="4" id="KW-0732">Signal</keyword>
<dbReference type="InterPro" id="IPR002885">
    <property type="entry name" value="PPR_rpt"/>
</dbReference>
<dbReference type="GO" id="GO:0003723">
    <property type="term" value="F:RNA binding"/>
    <property type="evidence" value="ECO:0007669"/>
    <property type="project" value="InterPro"/>
</dbReference>
<feature type="signal peptide" evidence="4">
    <location>
        <begin position="1"/>
        <end position="15"/>
    </location>
</feature>
<dbReference type="InterPro" id="IPR011990">
    <property type="entry name" value="TPR-like_helical_dom_sf"/>
</dbReference>
<dbReference type="Pfam" id="PF13041">
    <property type="entry name" value="PPR_2"/>
    <property type="match status" value="2"/>
</dbReference>